<dbReference type="GO" id="GO:0008340">
    <property type="term" value="P:determination of adult lifespan"/>
    <property type="evidence" value="ECO:0007669"/>
    <property type="project" value="TreeGrafter"/>
</dbReference>
<dbReference type="UniPathway" id="UPA00232"/>
<name>A0A4S2L4S8_OPIFE</name>
<keyword evidence="6 8" id="KW-0503">Monooxygenase</keyword>
<dbReference type="GO" id="GO:0008682">
    <property type="term" value="F:3-demethoxyubiquinol 3-hydroxylase activity"/>
    <property type="evidence" value="ECO:0007669"/>
    <property type="project" value="UniProtKB-EC"/>
</dbReference>
<dbReference type="Proteomes" id="UP000308267">
    <property type="component" value="Unassembled WGS sequence"/>
</dbReference>
<comment type="subunit">
    <text evidence="8">Component of a multi-subunit COQ enzyme complex.</text>
</comment>
<comment type="catalytic activity">
    <reaction evidence="8">
        <text>a 5-methoxy-2-methyl-3-(all-trans-polyprenyl)benzene-1,4-diol + AH2 + O2 = a 3-demethylubiquinol + A + H2O</text>
        <dbReference type="Rhea" id="RHEA:50908"/>
        <dbReference type="Rhea" id="RHEA-COMP:10859"/>
        <dbReference type="Rhea" id="RHEA-COMP:10914"/>
        <dbReference type="ChEBI" id="CHEBI:13193"/>
        <dbReference type="ChEBI" id="CHEBI:15377"/>
        <dbReference type="ChEBI" id="CHEBI:15379"/>
        <dbReference type="ChEBI" id="CHEBI:17499"/>
        <dbReference type="ChEBI" id="CHEBI:84167"/>
        <dbReference type="ChEBI" id="CHEBI:84422"/>
        <dbReference type="EC" id="1.14.99.60"/>
    </reaction>
</comment>
<dbReference type="EMBL" id="SJOL01009412">
    <property type="protein sequence ID" value="TGZ57671.1"/>
    <property type="molecule type" value="Genomic_DNA"/>
</dbReference>
<dbReference type="GO" id="GO:2000377">
    <property type="term" value="P:regulation of reactive oxygen species metabolic process"/>
    <property type="evidence" value="ECO:0007669"/>
    <property type="project" value="TreeGrafter"/>
</dbReference>
<comment type="caution">
    <text evidence="9">The sequence shown here is derived from an EMBL/GenBank/DDBJ whole genome shotgun (WGS) entry which is preliminary data.</text>
</comment>
<feature type="binding site" evidence="8">
    <location>
        <position position="62"/>
    </location>
    <ligand>
        <name>Fe cation</name>
        <dbReference type="ChEBI" id="CHEBI:24875"/>
        <label>1</label>
    </ligand>
</feature>
<feature type="binding site" evidence="8">
    <location>
        <position position="150"/>
    </location>
    <ligand>
        <name>Fe cation</name>
        <dbReference type="ChEBI" id="CHEBI:24875"/>
        <label>1</label>
    </ligand>
</feature>
<keyword evidence="3 8" id="KW-0479">Metal-binding</keyword>
<keyword evidence="2 8" id="KW-0831">Ubiquinone biosynthesis</keyword>
<dbReference type="SUPFAM" id="SSF47240">
    <property type="entry name" value="Ferritin-like"/>
    <property type="match status" value="1"/>
</dbReference>
<dbReference type="AlphaFoldDB" id="A0A4S2L4S8"/>
<comment type="pathway">
    <text evidence="1 8">Cofactor biosynthesis; ubiquinone biosynthesis.</text>
</comment>
<sequence length="189" mass="21289">MMSRNNYPMSLRSLSSRSSLIDRIIRVDHAGELGANRIYQGQLFVLGKSSVGPVIKEMYDQEKAHLKKFESLIPRYRVRPTALLPFWNVAGLALGVGSALFGKKAAMACTVAVESVISEHYNSQIRELIEHDPAEYAELLQTLTKFRDEEIEHHDIGLAHEAEQAPAYELFSRLVKMGCRASIFLAERI</sequence>
<dbReference type="GO" id="GO:0046872">
    <property type="term" value="F:metal ion binding"/>
    <property type="evidence" value="ECO:0007669"/>
    <property type="project" value="UniProtKB-KW"/>
</dbReference>
<evidence type="ECO:0000256" key="4">
    <source>
        <dbReference type="ARBA" id="ARBA00023002"/>
    </source>
</evidence>
<dbReference type="GO" id="GO:0010468">
    <property type="term" value="P:regulation of gene expression"/>
    <property type="evidence" value="ECO:0007669"/>
    <property type="project" value="TreeGrafter"/>
</dbReference>
<keyword evidence="5 8" id="KW-0408">Iron</keyword>
<evidence type="ECO:0000256" key="7">
    <source>
        <dbReference type="ARBA" id="ARBA00023136"/>
    </source>
</evidence>
<comment type="subcellular location">
    <subcellularLocation>
        <location evidence="8">Mitochondrion inner membrane</location>
        <topology evidence="8">Peripheral membrane protein</topology>
        <orientation evidence="8">Matrix side</orientation>
    </subcellularLocation>
</comment>
<gene>
    <name evidence="9" type="ORF">CRM22_009881</name>
</gene>
<keyword evidence="8" id="KW-0999">Mitochondrion inner membrane</keyword>
<evidence type="ECO:0000256" key="5">
    <source>
        <dbReference type="ARBA" id="ARBA00023004"/>
    </source>
</evidence>
<feature type="binding site" evidence="8">
    <location>
        <position position="153"/>
    </location>
    <ligand>
        <name>Fe cation</name>
        <dbReference type="ChEBI" id="CHEBI:24875"/>
        <label>2</label>
    </ligand>
</feature>
<feature type="binding site" evidence="8">
    <location>
        <position position="62"/>
    </location>
    <ligand>
        <name>Fe cation</name>
        <dbReference type="ChEBI" id="CHEBI:24875"/>
        <label>2</label>
    </ligand>
</feature>
<protein>
    <recommendedName>
        <fullName evidence="8">5-demethoxyubiquinone hydroxylase, mitochondrial</fullName>
        <shortName evidence="8">DMQ hydroxylase</shortName>
        <ecNumber evidence="8">1.14.99.60</ecNumber>
    </recommendedName>
    <alternativeName>
        <fullName evidence="8">Ubiquinone biosynthesis monooxygenase COQ7</fullName>
    </alternativeName>
</protein>
<dbReference type="PANTHER" id="PTHR11237">
    <property type="entry name" value="COENZYME Q10 BIOSYNTHESIS PROTEIN 7"/>
    <property type="match status" value="1"/>
</dbReference>
<keyword evidence="10" id="KW-1185">Reference proteome</keyword>
<dbReference type="GO" id="GO:0031314">
    <property type="term" value="C:extrinsic component of mitochondrial inner membrane"/>
    <property type="evidence" value="ECO:0007669"/>
    <property type="project" value="UniProtKB-UniRule"/>
</dbReference>
<comment type="similarity">
    <text evidence="8">Belongs to the COQ7 family.</text>
</comment>
<dbReference type="Pfam" id="PF03232">
    <property type="entry name" value="COQ7"/>
    <property type="match status" value="1"/>
</dbReference>
<evidence type="ECO:0000256" key="2">
    <source>
        <dbReference type="ARBA" id="ARBA00022688"/>
    </source>
</evidence>
<dbReference type="InterPro" id="IPR009078">
    <property type="entry name" value="Ferritin-like_SF"/>
</dbReference>
<evidence type="ECO:0000313" key="9">
    <source>
        <dbReference type="EMBL" id="TGZ57671.1"/>
    </source>
</evidence>
<feature type="binding site" evidence="8">
    <location>
        <position position="150"/>
    </location>
    <ligand>
        <name>Fe cation</name>
        <dbReference type="ChEBI" id="CHEBI:24875"/>
        <label>2</label>
    </ligand>
</feature>
<dbReference type="EC" id="1.14.99.60" evidence="8"/>
<evidence type="ECO:0000256" key="8">
    <source>
        <dbReference type="HAMAP-Rule" id="MF_03194"/>
    </source>
</evidence>
<evidence type="ECO:0000313" key="10">
    <source>
        <dbReference type="Proteomes" id="UP000308267"/>
    </source>
</evidence>
<keyword evidence="7 8" id="KW-0472">Membrane</keyword>
<feature type="binding site" evidence="8">
    <location>
        <position position="65"/>
    </location>
    <ligand>
        <name>Fe cation</name>
        <dbReference type="ChEBI" id="CHEBI:24875"/>
        <label>1</label>
    </ligand>
</feature>
<dbReference type="STRING" id="147828.A0A4S2L4S8"/>
<dbReference type="CDD" id="cd01042">
    <property type="entry name" value="DMQH"/>
    <property type="match status" value="1"/>
</dbReference>
<dbReference type="HAMAP" id="MF_01658">
    <property type="entry name" value="COQ7"/>
    <property type="match status" value="1"/>
</dbReference>
<dbReference type="PANTHER" id="PTHR11237:SF4">
    <property type="entry name" value="5-DEMETHOXYUBIQUINONE HYDROXYLASE, MITOCHONDRIAL"/>
    <property type="match status" value="1"/>
</dbReference>
<keyword evidence="8" id="KW-0496">Mitochondrion</keyword>
<accession>A0A4S2L4S8</accession>
<evidence type="ECO:0000256" key="6">
    <source>
        <dbReference type="ARBA" id="ARBA00023033"/>
    </source>
</evidence>
<comment type="cofactor">
    <cofactor evidence="8">
        <name>Fe cation</name>
        <dbReference type="ChEBI" id="CHEBI:24875"/>
    </cofactor>
    <text evidence="8">Binds 2 iron ions per subunit.</text>
</comment>
<dbReference type="OrthoDB" id="275371at2759"/>
<keyword evidence="4 8" id="KW-0560">Oxidoreductase</keyword>
<dbReference type="GO" id="GO:0005634">
    <property type="term" value="C:nucleus"/>
    <property type="evidence" value="ECO:0007669"/>
    <property type="project" value="TreeGrafter"/>
</dbReference>
<dbReference type="InterPro" id="IPR011566">
    <property type="entry name" value="Ubq_synth_Coq7"/>
</dbReference>
<dbReference type="GO" id="GO:0006744">
    <property type="term" value="P:ubiquinone biosynthetic process"/>
    <property type="evidence" value="ECO:0007669"/>
    <property type="project" value="UniProtKB-UniRule"/>
</dbReference>
<feature type="binding site" evidence="8">
    <location>
        <position position="32"/>
    </location>
    <ligand>
        <name>Fe cation</name>
        <dbReference type="ChEBI" id="CHEBI:24875"/>
        <label>1</label>
    </ligand>
</feature>
<dbReference type="GO" id="GO:0016709">
    <property type="term" value="F:oxidoreductase activity, acting on paired donors, with incorporation or reduction of molecular oxygen, NAD(P)H as one donor, and incorporation of one atom of oxygen"/>
    <property type="evidence" value="ECO:0007669"/>
    <property type="project" value="UniProtKB-UniRule"/>
</dbReference>
<evidence type="ECO:0000256" key="1">
    <source>
        <dbReference type="ARBA" id="ARBA00004749"/>
    </source>
</evidence>
<evidence type="ECO:0000256" key="3">
    <source>
        <dbReference type="ARBA" id="ARBA00022723"/>
    </source>
</evidence>
<proteinExistence type="inferred from homology"/>
<comment type="function">
    <text evidence="8">Catalyzes the hydroxylation of 2-polyprenyl-3-methyl-6-methoxy-1,4-benzoquinol (DMQH2) during ubiquinone biosynthesis. Has also a structural role in the COQ enzyme complex, stabilizing other COQ polypeptides. Involved in lifespan determination in a ubiquinone-independent manner.</text>
</comment>
<feature type="binding site" evidence="8">
    <location>
        <position position="114"/>
    </location>
    <ligand>
        <name>Fe cation</name>
        <dbReference type="ChEBI" id="CHEBI:24875"/>
        <label>2</label>
    </ligand>
</feature>
<organism evidence="9 10">
    <name type="scientific">Opisthorchis felineus</name>
    <dbReference type="NCBI Taxonomy" id="147828"/>
    <lineage>
        <taxon>Eukaryota</taxon>
        <taxon>Metazoa</taxon>
        <taxon>Spiralia</taxon>
        <taxon>Lophotrochozoa</taxon>
        <taxon>Platyhelminthes</taxon>
        <taxon>Trematoda</taxon>
        <taxon>Digenea</taxon>
        <taxon>Opisthorchiida</taxon>
        <taxon>Opisthorchiata</taxon>
        <taxon>Opisthorchiidae</taxon>
        <taxon>Opisthorchis</taxon>
    </lineage>
</organism>
<reference evidence="9 10" key="1">
    <citation type="journal article" date="2019" name="BMC Genomics">
        <title>New insights from Opisthorchis felineus genome: update on genomics of the epidemiologically important liver flukes.</title>
        <authorList>
            <person name="Ershov N.I."/>
            <person name="Mordvinov V.A."/>
            <person name="Prokhortchouk E.B."/>
            <person name="Pakharukova M.Y."/>
            <person name="Gunbin K.V."/>
            <person name="Ustyantsev K."/>
            <person name="Genaev M.A."/>
            <person name="Blinov A.G."/>
            <person name="Mazur A."/>
            <person name="Boulygina E."/>
            <person name="Tsygankova S."/>
            <person name="Khrameeva E."/>
            <person name="Chekanov N."/>
            <person name="Fan G."/>
            <person name="Xiao A."/>
            <person name="Zhang H."/>
            <person name="Xu X."/>
            <person name="Yang H."/>
            <person name="Solovyev V."/>
            <person name="Lee S.M."/>
            <person name="Liu X."/>
            <person name="Afonnikov D.A."/>
            <person name="Skryabin K.G."/>
        </authorList>
    </citation>
    <scope>NUCLEOTIDE SEQUENCE [LARGE SCALE GENOMIC DNA]</scope>
    <source>
        <strain evidence="9">AK-0245</strain>
        <tissue evidence="9">Whole organism</tissue>
    </source>
</reference>